<organism evidence="2">
    <name type="scientific">viral metagenome</name>
    <dbReference type="NCBI Taxonomy" id="1070528"/>
    <lineage>
        <taxon>unclassified sequences</taxon>
        <taxon>metagenomes</taxon>
        <taxon>organismal metagenomes</taxon>
    </lineage>
</organism>
<dbReference type="EMBL" id="MT142309">
    <property type="protein sequence ID" value="QJA77908.1"/>
    <property type="molecule type" value="Genomic_DNA"/>
</dbReference>
<proteinExistence type="predicted"/>
<accession>A0A6M3K826</accession>
<dbReference type="AlphaFoldDB" id="A0A6M3K826"/>
<gene>
    <name evidence="2" type="ORF">MM415A01190_0013</name>
    <name evidence="1" type="ORF">MM415B00683_0022</name>
</gene>
<dbReference type="EMBL" id="MT141486">
    <property type="protein sequence ID" value="QJA62952.1"/>
    <property type="molecule type" value="Genomic_DNA"/>
</dbReference>
<reference evidence="2" key="1">
    <citation type="submission" date="2020-03" db="EMBL/GenBank/DDBJ databases">
        <title>The deep terrestrial virosphere.</title>
        <authorList>
            <person name="Holmfeldt K."/>
            <person name="Nilsson E."/>
            <person name="Simone D."/>
            <person name="Lopez-Fernandez M."/>
            <person name="Wu X."/>
            <person name="de Brujin I."/>
            <person name="Lundin D."/>
            <person name="Andersson A."/>
            <person name="Bertilsson S."/>
            <person name="Dopson M."/>
        </authorList>
    </citation>
    <scope>NUCLEOTIDE SEQUENCE</scope>
    <source>
        <strain evidence="2">MM415A01190</strain>
        <strain evidence="1">MM415B00683</strain>
    </source>
</reference>
<evidence type="ECO:0000313" key="1">
    <source>
        <dbReference type="EMBL" id="QJA62952.1"/>
    </source>
</evidence>
<protein>
    <submittedName>
        <fullName evidence="2">Uncharacterized protein</fullName>
    </submittedName>
</protein>
<evidence type="ECO:0000313" key="2">
    <source>
        <dbReference type="EMBL" id="QJA77908.1"/>
    </source>
</evidence>
<name>A0A6M3K826_9ZZZZ</name>
<sequence>MTKLEFKQYSKNCPLHYHRGEPRCKIQDKKHCAKKNCPFIYWLEIYRRITHVDE</sequence>